<feature type="transmembrane region" description="Helical" evidence="3">
    <location>
        <begin position="656"/>
        <end position="674"/>
    </location>
</feature>
<evidence type="ECO:0000313" key="6">
    <source>
        <dbReference type="EMBL" id="KAF9513513.1"/>
    </source>
</evidence>
<feature type="transmembrane region" description="Helical" evidence="3">
    <location>
        <begin position="170"/>
        <end position="189"/>
    </location>
</feature>
<evidence type="ECO:0000256" key="2">
    <source>
        <dbReference type="SAM" id="MobiDB-lite"/>
    </source>
</evidence>
<evidence type="ECO:0000259" key="5">
    <source>
        <dbReference type="Pfam" id="PF10337"/>
    </source>
</evidence>
<dbReference type="InterPro" id="IPR018823">
    <property type="entry name" value="ArAE_2_N"/>
</dbReference>
<keyword evidence="3" id="KW-0472">Membrane</keyword>
<dbReference type="Pfam" id="PF10334">
    <property type="entry name" value="BRE4"/>
    <property type="match status" value="1"/>
</dbReference>
<dbReference type="Pfam" id="PF10337">
    <property type="entry name" value="ArAE_2_N"/>
    <property type="match status" value="1"/>
</dbReference>
<reference evidence="6" key="1">
    <citation type="journal article" date="2020" name="Nat. Commun.">
        <title>Large-scale genome sequencing of mycorrhizal fungi provides insights into the early evolution of symbiotic traits.</title>
        <authorList>
            <person name="Miyauchi S."/>
            <person name="Kiss E."/>
            <person name="Kuo A."/>
            <person name="Drula E."/>
            <person name="Kohler A."/>
            <person name="Sanchez-Garcia M."/>
            <person name="Morin E."/>
            <person name="Andreopoulos B."/>
            <person name="Barry K.W."/>
            <person name="Bonito G."/>
            <person name="Buee M."/>
            <person name="Carver A."/>
            <person name="Chen C."/>
            <person name="Cichocki N."/>
            <person name="Clum A."/>
            <person name="Culley D."/>
            <person name="Crous P.W."/>
            <person name="Fauchery L."/>
            <person name="Girlanda M."/>
            <person name="Hayes R.D."/>
            <person name="Keri Z."/>
            <person name="LaButti K."/>
            <person name="Lipzen A."/>
            <person name="Lombard V."/>
            <person name="Magnuson J."/>
            <person name="Maillard F."/>
            <person name="Murat C."/>
            <person name="Nolan M."/>
            <person name="Ohm R.A."/>
            <person name="Pangilinan J."/>
            <person name="Pereira M.F."/>
            <person name="Perotto S."/>
            <person name="Peter M."/>
            <person name="Pfister S."/>
            <person name="Riley R."/>
            <person name="Sitrit Y."/>
            <person name="Stielow J.B."/>
            <person name="Szollosi G."/>
            <person name="Zifcakova L."/>
            <person name="Stursova M."/>
            <person name="Spatafora J.W."/>
            <person name="Tedersoo L."/>
            <person name="Vaario L.M."/>
            <person name="Yamada A."/>
            <person name="Yan M."/>
            <person name="Wang P."/>
            <person name="Xu J."/>
            <person name="Bruns T."/>
            <person name="Baldrian P."/>
            <person name="Vilgalys R."/>
            <person name="Dunand C."/>
            <person name="Henrissat B."/>
            <person name="Grigoriev I.V."/>
            <person name="Hibbett D."/>
            <person name="Nagy L.G."/>
            <person name="Martin F.M."/>
        </authorList>
    </citation>
    <scope>NUCLEOTIDE SEQUENCE</scope>
    <source>
        <strain evidence="6">UP504</strain>
    </source>
</reference>
<feature type="transmembrane region" description="Helical" evidence="3">
    <location>
        <begin position="69"/>
        <end position="91"/>
    </location>
</feature>
<keyword evidence="1" id="KW-0175">Coiled coil</keyword>
<feature type="transmembrane region" description="Helical" evidence="3">
    <location>
        <begin position="686"/>
        <end position="705"/>
    </location>
</feature>
<protein>
    <recommendedName>
        <fullName evidence="8">ER transporter 6TM N-terminal domain-containing protein</fullName>
    </recommendedName>
</protein>
<dbReference type="Proteomes" id="UP000886523">
    <property type="component" value="Unassembled WGS sequence"/>
</dbReference>
<feature type="compositionally biased region" description="Polar residues" evidence="2">
    <location>
        <begin position="397"/>
        <end position="416"/>
    </location>
</feature>
<accession>A0A9P6AWW6</accession>
<feature type="domain" description="DUF2421" evidence="4">
    <location>
        <begin position="759"/>
        <end position="913"/>
    </location>
</feature>
<name>A0A9P6AWW6_9AGAM</name>
<feature type="transmembrane region" description="Helical" evidence="3">
    <location>
        <begin position="738"/>
        <end position="759"/>
    </location>
</feature>
<gene>
    <name evidence="6" type="ORF">BS47DRAFT_1362373</name>
</gene>
<organism evidence="6 7">
    <name type="scientific">Hydnum rufescens UP504</name>
    <dbReference type="NCBI Taxonomy" id="1448309"/>
    <lineage>
        <taxon>Eukaryota</taxon>
        <taxon>Fungi</taxon>
        <taxon>Dikarya</taxon>
        <taxon>Basidiomycota</taxon>
        <taxon>Agaricomycotina</taxon>
        <taxon>Agaricomycetes</taxon>
        <taxon>Cantharellales</taxon>
        <taxon>Hydnaceae</taxon>
        <taxon>Hydnum</taxon>
    </lineage>
</organism>
<dbReference type="OrthoDB" id="2274698at2759"/>
<dbReference type="PANTHER" id="PTHR37994">
    <property type="entry name" value="ARAE_2_N DOMAIN-CONTAINING PROTEIN-RELATED"/>
    <property type="match status" value="1"/>
</dbReference>
<sequence>MQILEPAMYNPEQALAASAPRSFPHIFGAMSSWKDLLFIDKFRRGLNRRGISRDLSAVLSKSNHLSIVVAFRCWTAGWLLAAFLSFILVFIKPPAEATIVFLAQSLLGSVVLAITWACHLARDHQRDQRIASAAQGSILKQNPNATQAEIDGQLLVTIFEGAFLQPAPSAIWGVFLFIGIYGVFLIRAYQVRLFFVMVFSTIILSIFATIAPLIPVFYAHFRSQKHSSKLNGVFPSHCTPSFAALSVSSMAELSPSDVTAALATHEAQRGAVIALFDSAGMISPYLGMEISVGNASGVDVKELGILMRDVTLTIGGFSNFLRHMKHRRSLPSVADPSKTENEITIDPLQELLLSLARVTEKKRVLTELRDALAELEKTRSEDDQTILVITALAQRNPTTESEGTKGASTQGTTTPLPFQGLDSDSSDDDVLQFLHAIYLESLDVLGDRVLDLLRFAIKVEEQSIRLWFPGKQNSGIMPTKSAMSLGSLPPKEEGGVRPLNASGISAPQDIDLHTNAEKYSDPTGPRFHGTDPVPDGEDDPSIVGNTMTAPPDIEAGEGHPLPSKGVFFVLHRVIHFATNTQSSFAFKIGLLAIALACPAWIRANKSAKFYFDNKGATLCTLVVRARSDTDLLKGVWALILGLTAKGVYSSETTYGFIQRVIGAVIGGVVGLAMWYSSIGSGNRNAYGLAIICGVVLCYAMPYRIWHHNDRGIGSRINGTLVPRTAPIVSNPGVGYAVFWRRLFLVLIAVTAAWLIDLVPKPKTGREALRITYSKTTSAIGSVTATVLARIKEAPIQPQSKGSLIDYIGPQMMSIHNKIRMSSVRIALAKLEPSIDRPWSEAQYVTLQRLQFEMLDWLGILAIVSRDLDMESRSRLLASPLFQNDQLTSLLNLFYVASSSLQSEQPLPSQIPAPRHVIAMSGDLDRRLSLMAGNNLTTQFVLFGGAYVELCKCAEQLVKECQLIFGTSMLHPF</sequence>
<proteinExistence type="predicted"/>
<evidence type="ECO:0000256" key="3">
    <source>
        <dbReference type="SAM" id="Phobius"/>
    </source>
</evidence>
<dbReference type="AlphaFoldDB" id="A0A9P6AWW6"/>
<feature type="region of interest" description="Disordered" evidence="2">
    <location>
        <begin position="397"/>
        <end position="417"/>
    </location>
</feature>
<feature type="coiled-coil region" evidence="1">
    <location>
        <begin position="358"/>
        <end position="385"/>
    </location>
</feature>
<evidence type="ECO:0000313" key="7">
    <source>
        <dbReference type="Proteomes" id="UP000886523"/>
    </source>
</evidence>
<keyword evidence="3" id="KW-0812">Transmembrane</keyword>
<feature type="transmembrane region" description="Helical" evidence="3">
    <location>
        <begin position="195"/>
        <end position="219"/>
    </location>
</feature>
<keyword evidence="3" id="KW-1133">Transmembrane helix</keyword>
<feature type="transmembrane region" description="Helical" evidence="3">
    <location>
        <begin position="97"/>
        <end position="121"/>
    </location>
</feature>
<evidence type="ECO:0000259" key="4">
    <source>
        <dbReference type="Pfam" id="PF10334"/>
    </source>
</evidence>
<evidence type="ECO:0000256" key="1">
    <source>
        <dbReference type="SAM" id="Coils"/>
    </source>
</evidence>
<feature type="domain" description="Putative ER transporter 6TM N-terminal" evidence="5">
    <location>
        <begin position="81"/>
        <end position="218"/>
    </location>
</feature>
<evidence type="ECO:0008006" key="8">
    <source>
        <dbReference type="Google" id="ProtNLM"/>
    </source>
</evidence>
<dbReference type="EMBL" id="MU128971">
    <property type="protein sequence ID" value="KAF9513513.1"/>
    <property type="molecule type" value="Genomic_DNA"/>
</dbReference>
<dbReference type="InterPro" id="IPR018820">
    <property type="entry name" value="BRE4-related_DUF2421"/>
</dbReference>
<keyword evidence="7" id="KW-1185">Reference proteome</keyword>
<comment type="caution">
    <text evidence="6">The sequence shown here is derived from an EMBL/GenBank/DDBJ whole genome shotgun (WGS) entry which is preliminary data.</text>
</comment>